<dbReference type="AlphaFoldDB" id="A0A6C2YTH4"/>
<dbReference type="Pfam" id="PF07583">
    <property type="entry name" value="PSCyt2"/>
    <property type="match status" value="1"/>
</dbReference>
<evidence type="ECO:0000259" key="4">
    <source>
        <dbReference type="Pfam" id="PF07635"/>
    </source>
</evidence>
<feature type="chain" id="PRO_5036172867" description="Cytochrome c domain-containing protein" evidence="1">
    <location>
        <begin position="24"/>
        <end position="1027"/>
    </location>
</feature>
<evidence type="ECO:0000259" key="3">
    <source>
        <dbReference type="Pfam" id="PF07587"/>
    </source>
</evidence>
<dbReference type="InterPro" id="IPR011429">
    <property type="entry name" value="Cyt_c_Planctomycete-type"/>
</dbReference>
<gene>
    <name evidence="5" type="ORF">GMBLW1_49780</name>
</gene>
<dbReference type="Pfam" id="PF07587">
    <property type="entry name" value="PSD1"/>
    <property type="match status" value="1"/>
</dbReference>
<evidence type="ECO:0008006" key="7">
    <source>
        <dbReference type="Google" id="ProtNLM"/>
    </source>
</evidence>
<organism evidence="5">
    <name type="scientific">Tuwongella immobilis</name>
    <dbReference type="NCBI Taxonomy" id="692036"/>
    <lineage>
        <taxon>Bacteria</taxon>
        <taxon>Pseudomonadati</taxon>
        <taxon>Planctomycetota</taxon>
        <taxon>Planctomycetia</taxon>
        <taxon>Gemmatales</taxon>
        <taxon>Gemmataceae</taxon>
        <taxon>Tuwongella</taxon>
    </lineage>
</organism>
<feature type="domain" description="Cytochrome C Planctomycete-type" evidence="4">
    <location>
        <begin position="43"/>
        <end position="104"/>
    </location>
</feature>
<evidence type="ECO:0000313" key="6">
    <source>
        <dbReference type="Proteomes" id="UP000464378"/>
    </source>
</evidence>
<proteinExistence type="predicted"/>
<dbReference type="KEGG" id="tim:GMBLW1_49780"/>
<keyword evidence="1" id="KW-0732">Signal</keyword>
<dbReference type="InParanoid" id="A0A6C2YTH4"/>
<dbReference type="InterPro" id="IPR011444">
    <property type="entry name" value="DUF1549"/>
</dbReference>
<dbReference type="PANTHER" id="PTHR35889:SF3">
    <property type="entry name" value="F-BOX DOMAIN-CONTAINING PROTEIN"/>
    <property type="match status" value="1"/>
</dbReference>
<dbReference type="EMBL" id="LR593887">
    <property type="protein sequence ID" value="VTS05794.1"/>
    <property type="molecule type" value="Genomic_DNA"/>
</dbReference>
<feature type="domain" description="DUF1553" evidence="3">
    <location>
        <begin position="712"/>
        <end position="970"/>
    </location>
</feature>
<protein>
    <recommendedName>
        <fullName evidence="7">Cytochrome c domain-containing protein</fullName>
    </recommendedName>
</protein>
<evidence type="ECO:0000259" key="2">
    <source>
        <dbReference type="Pfam" id="PF07583"/>
    </source>
</evidence>
<dbReference type="SUPFAM" id="SSF46626">
    <property type="entry name" value="Cytochrome c"/>
    <property type="match status" value="1"/>
</dbReference>
<evidence type="ECO:0000313" key="5">
    <source>
        <dbReference type="EMBL" id="VIP04215.1"/>
    </source>
</evidence>
<accession>A0A6C2YTH4</accession>
<dbReference type="Proteomes" id="UP000464378">
    <property type="component" value="Chromosome"/>
</dbReference>
<dbReference type="GO" id="GO:0020037">
    <property type="term" value="F:heme binding"/>
    <property type="evidence" value="ECO:0007669"/>
    <property type="project" value="InterPro"/>
</dbReference>
<evidence type="ECO:0000256" key="1">
    <source>
        <dbReference type="SAM" id="SignalP"/>
    </source>
</evidence>
<dbReference type="PANTHER" id="PTHR35889">
    <property type="entry name" value="CYCLOINULO-OLIGOSACCHARIDE FRUCTANOTRANSFERASE-RELATED"/>
    <property type="match status" value="1"/>
</dbReference>
<dbReference type="RefSeq" id="WP_162659326.1">
    <property type="nucleotide sequence ID" value="NZ_LR593887.1"/>
</dbReference>
<sequence>MRWQFWTMIGTVMLCGSAGSARGADAPPLSFNRDVRPILADRCFACHGPDAANRKANLRLDLREDALKVAKSGERPIVPGKPEASELVARLHSDDETSIMPPPETNKPLKPAEKAILERWIREGATYEAHWAFLPPKRPPVPRPKSTPAIHNPIDAFVLQRLQSEGFAFAPQADRETLIRRVTFTLTGLPPTVEEIDAFLNDKSPNAYEKVVDRLLASPRYGERMALLWLDAARYADTHGYQTDQVRQMWPWRDWVIRSFNRNQPFDQFTVEQLAGDLIPNATLDQKIATGFNRNHRISEEGGIIDEELRTEYVIDRVATTSTVWMGLTVACAQCHDHKYDPISQREYYQLFAFFNNVNERGNAGGTGNAAPVMSVLTPELEQQRDQLQKALADARTAMEQAKPKIDAASEAWEQSALKTQPAWQALVPTILKGVNGTTLTKQTDGSVLASGTVPSQEVYEFTATTPLTGLRGISLETIADPSLPLGGAGRFANANFVLGEIEVTAVSLTDPKQSQTVKFNKAIATYSQAGFAVATAIDGNPDTGWAVDGPTRKSGDLAVFTTETPFGFVGGSELRVKLKFQYDRHSIGRFRLAVSADANVSSQPIEAMQLPMLLATPKTSRTDAIREKIRTAFLASPDGTPFRKVMDDLTAKQTAVTNFEKNLPTTMVMADLPKARETRMLMRGQYDKPGDPVEAAMPAIFPKLTADAPKNRLGLAQSLVGKDHPLTARVAVNRFWAHHFGTGLVKTQVDFGVQGEWPSHPELLDWLAVEFMESGWDVKKLHRQIVMSSTFQQSSRVTPAMMERDPENRLLARGPRFRLLGEEIRDTALSVSGLLVEKIGGPPVKPYQPAGLWEELTFLSTSAGRYTPDTGEGLYRRSLYTFWKRTIPPPTLATFDAPTREFCTVARSRTNTPLQALALLNDPTFVEAARVTAQKLLADGTQTPAQRLERIFRQATGRKPSPAEMQVLLAGLERRKQAFARDPKAIEPWLQVGSTPRDAKLDPAELAAYTSVVSVIFNLDETVTRE</sequence>
<keyword evidence="6" id="KW-1185">Reference proteome</keyword>
<dbReference type="EMBL" id="LR586016">
    <property type="protein sequence ID" value="VIP04215.1"/>
    <property type="molecule type" value="Genomic_DNA"/>
</dbReference>
<reference evidence="5" key="1">
    <citation type="submission" date="2019-04" db="EMBL/GenBank/DDBJ databases">
        <authorList>
            <consortium name="Science for Life Laboratories"/>
        </authorList>
    </citation>
    <scope>NUCLEOTIDE SEQUENCE</scope>
    <source>
        <strain evidence="5">MBLW1</strain>
    </source>
</reference>
<name>A0A6C2YTH4_9BACT</name>
<dbReference type="InterPro" id="IPR036909">
    <property type="entry name" value="Cyt_c-like_dom_sf"/>
</dbReference>
<feature type="signal peptide" evidence="1">
    <location>
        <begin position="1"/>
        <end position="23"/>
    </location>
</feature>
<feature type="domain" description="DUF1549" evidence="2">
    <location>
        <begin position="153"/>
        <end position="359"/>
    </location>
</feature>
<dbReference type="Pfam" id="PF07635">
    <property type="entry name" value="PSCyt1"/>
    <property type="match status" value="1"/>
</dbReference>
<dbReference type="GO" id="GO:0009055">
    <property type="term" value="F:electron transfer activity"/>
    <property type="evidence" value="ECO:0007669"/>
    <property type="project" value="InterPro"/>
</dbReference>
<dbReference type="InterPro" id="IPR022655">
    <property type="entry name" value="DUF1553"/>
</dbReference>